<organism evidence="1 2">
    <name type="scientific">Vaccinium darrowii</name>
    <dbReference type="NCBI Taxonomy" id="229202"/>
    <lineage>
        <taxon>Eukaryota</taxon>
        <taxon>Viridiplantae</taxon>
        <taxon>Streptophyta</taxon>
        <taxon>Embryophyta</taxon>
        <taxon>Tracheophyta</taxon>
        <taxon>Spermatophyta</taxon>
        <taxon>Magnoliopsida</taxon>
        <taxon>eudicotyledons</taxon>
        <taxon>Gunneridae</taxon>
        <taxon>Pentapetalae</taxon>
        <taxon>asterids</taxon>
        <taxon>Ericales</taxon>
        <taxon>Ericaceae</taxon>
        <taxon>Vaccinioideae</taxon>
        <taxon>Vaccinieae</taxon>
        <taxon>Vaccinium</taxon>
    </lineage>
</organism>
<name>A0ACB7XDV3_9ERIC</name>
<evidence type="ECO:0000313" key="2">
    <source>
        <dbReference type="Proteomes" id="UP000828048"/>
    </source>
</evidence>
<evidence type="ECO:0000313" key="1">
    <source>
        <dbReference type="EMBL" id="KAH7838559.1"/>
    </source>
</evidence>
<comment type="caution">
    <text evidence="1">The sequence shown here is derived from an EMBL/GenBank/DDBJ whole genome shotgun (WGS) entry which is preliminary data.</text>
</comment>
<gene>
    <name evidence="1" type="ORF">Vadar_028152</name>
</gene>
<keyword evidence="2" id="KW-1185">Reference proteome</keyword>
<dbReference type="Proteomes" id="UP000828048">
    <property type="component" value="Chromosome 6"/>
</dbReference>
<accession>A0ACB7XDV3</accession>
<protein>
    <submittedName>
        <fullName evidence="1">Uncharacterized protein</fullName>
    </submittedName>
</protein>
<reference evidence="1 2" key="1">
    <citation type="journal article" date="2021" name="Hortic Res">
        <title>High-quality reference genome and annotation aids understanding of berry development for evergreen blueberry (Vaccinium darrowii).</title>
        <authorList>
            <person name="Yu J."/>
            <person name="Hulse-Kemp A.M."/>
            <person name="Babiker E."/>
            <person name="Staton M."/>
        </authorList>
    </citation>
    <scope>NUCLEOTIDE SEQUENCE [LARGE SCALE GENOMIC DNA]</scope>
    <source>
        <strain evidence="2">cv. NJ 8807/NJ 8810</strain>
        <tissue evidence="1">Young leaf</tissue>
    </source>
</reference>
<dbReference type="EMBL" id="CM037156">
    <property type="protein sequence ID" value="KAH7838559.1"/>
    <property type="molecule type" value="Genomic_DNA"/>
</dbReference>
<proteinExistence type="predicted"/>
<sequence>MDSSIWSTLSSFSLYLFYLALFLVVLEQVSYLKKKSSIPGPALVFPFLGNAIFLVRNPTRFWETQSELAQTSPLGISANYIIGKFVVFVRSTDLSHEIFANVRPDAFHLIGHPFGKKLFGDHNLIYMFGQDHKDLRRHIAPNFTPKALSTYISIQQKIMTKHLMQWLRLSGNTKMPISLRFLCRDMNLDTSQTVFVGPYLTGDLKERFNSDYNLFNVGLMKLPIDLPGFAFREARLAVKRLVETLRVCAEESKKKMKDGNREPTCLVDFWMQGILREIKAAAEAGIPPPPHTCSTEIGAHLFDFLFAAQDASTSSLLWAVALLDSHPEILAKVRREVAGIWSRESNSPITAEQLREMKYTEAVAREVLRIRAPATLVPHIAGEDFQLTESYTIPKGAIVFPSVYESSFQGFVDPHRFDPDRFMEERKEDKVYKKNFLVFGAGAHHCVGQKYAINHLVLFIAMFTSFIDFERHRSNGCDEIVYVPTICPKDDCKVSLVKRCAQYSTLS</sequence>